<protein>
    <submittedName>
        <fullName evidence="2">MBL fold metallo-hydrolase</fullName>
    </submittedName>
</protein>
<dbReference type="PANTHER" id="PTHR23131">
    <property type="entry name" value="ENDORIBONUCLEASE LACTB2"/>
    <property type="match status" value="1"/>
</dbReference>
<dbReference type="SMART" id="SM00849">
    <property type="entry name" value="Lactamase_B"/>
    <property type="match status" value="1"/>
</dbReference>
<dbReference type="EMBL" id="JAGZSV010000041">
    <property type="protein sequence ID" value="MBS6940549.1"/>
    <property type="molecule type" value="Genomic_DNA"/>
</dbReference>
<comment type="caution">
    <text evidence="2">The sequence shown here is derived from an EMBL/GenBank/DDBJ whole genome shotgun (WGS) entry which is preliminary data.</text>
</comment>
<evidence type="ECO:0000313" key="2">
    <source>
        <dbReference type="EMBL" id="MBS6940549.1"/>
    </source>
</evidence>
<reference evidence="2" key="1">
    <citation type="submission" date="2021-02" db="EMBL/GenBank/DDBJ databases">
        <title>Infant gut strain persistence is associated with maternal origin, phylogeny, and functional potential including surface adhesion and iron acquisition.</title>
        <authorList>
            <person name="Lou Y.C."/>
        </authorList>
    </citation>
    <scope>NUCLEOTIDE SEQUENCE</scope>
    <source>
        <strain evidence="2">L2_039_000G1_dasL2_039_000G1_concoct_11</strain>
    </source>
</reference>
<dbReference type="Pfam" id="PF00753">
    <property type="entry name" value="Lactamase_B"/>
    <property type="match status" value="1"/>
</dbReference>
<dbReference type="Gene3D" id="3.60.15.10">
    <property type="entry name" value="Ribonuclease Z/Hydroxyacylglutathione hydrolase-like"/>
    <property type="match status" value="1"/>
</dbReference>
<dbReference type="InterPro" id="IPR001279">
    <property type="entry name" value="Metallo-B-lactamas"/>
</dbReference>
<evidence type="ECO:0000259" key="1">
    <source>
        <dbReference type="SMART" id="SM00849"/>
    </source>
</evidence>
<dbReference type="AlphaFoldDB" id="A0A943Z7D7"/>
<sequence>MRPDYCERVWENPDVYRVRLPFFNLGAGESNCFVLHDEGEWLIVDTGAPSVAGRRRLVAALCGLEVDFSRCKVFLTHLHFDHAGLLGAAIPRCVAVCMSEAGFSLRTQAGERRAHDAFLRRMMACGASFEDACAYAAGNAEAVRLDADAGRYRFVRDGDVLRVGRRRFRVVDTAGHTIDHQALYDEENGLLFGGDHVLFDVAPSVDACPGATDGLGLYLANLRKMHAMPIRAAFLGHGDTVREGLAARADAIAEKKMRRCLRVFDAVRSGPGATGEALARAALARKDASAWRSLPPLSRYYFLLDAFVCLQHLCATGRVERMPGAVDAAWRYVPRIT</sequence>
<proteinExistence type="predicted"/>
<organism evidence="2 3">
    <name type="scientific">Slackia piriformis</name>
    <dbReference type="NCBI Taxonomy" id="626934"/>
    <lineage>
        <taxon>Bacteria</taxon>
        <taxon>Bacillati</taxon>
        <taxon>Actinomycetota</taxon>
        <taxon>Coriobacteriia</taxon>
        <taxon>Eggerthellales</taxon>
        <taxon>Eggerthellaceae</taxon>
        <taxon>Slackia</taxon>
    </lineage>
</organism>
<gene>
    <name evidence="2" type="ORF">KH142_03530</name>
</gene>
<name>A0A943Z7D7_9ACTN</name>
<feature type="domain" description="Metallo-beta-lactamase" evidence="1">
    <location>
        <begin position="29"/>
        <end position="237"/>
    </location>
</feature>
<evidence type="ECO:0000313" key="3">
    <source>
        <dbReference type="Proteomes" id="UP000727506"/>
    </source>
</evidence>
<dbReference type="Proteomes" id="UP000727506">
    <property type="component" value="Unassembled WGS sequence"/>
</dbReference>
<dbReference type="PANTHER" id="PTHR23131:SF4">
    <property type="entry name" value="METALLO-BETA-LACTAMASE SUPERFAMILY POTEIN"/>
    <property type="match status" value="1"/>
</dbReference>
<dbReference type="SUPFAM" id="SSF56281">
    <property type="entry name" value="Metallo-hydrolase/oxidoreductase"/>
    <property type="match status" value="1"/>
</dbReference>
<accession>A0A943Z7D7</accession>
<dbReference type="InterPro" id="IPR036866">
    <property type="entry name" value="RibonucZ/Hydroxyglut_hydro"/>
</dbReference>
<dbReference type="InterPro" id="IPR050662">
    <property type="entry name" value="Sec-metab_biosynth-thioest"/>
</dbReference>